<dbReference type="EMBL" id="JBEFKJ010000009">
    <property type="protein sequence ID" value="KAL2044332.1"/>
    <property type="molecule type" value="Genomic_DNA"/>
</dbReference>
<organism evidence="8 9">
    <name type="scientific">Stereocaulon virgatum</name>
    <dbReference type="NCBI Taxonomy" id="373712"/>
    <lineage>
        <taxon>Eukaryota</taxon>
        <taxon>Fungi</taxon>
        <taxon>Dikarya</taxon>
        <taxon>Ascomycota</taxon>
        <taxon>Pezizomycotina</taxon>
        <taxon>Lecanoromycetes</taxon>
        <taxon>OSLEUM clade</taxon>
        <taxon>Lecanoromycetidae</taxon>
        <taxon>Lecanorales</taxon>
        <taxon>Lecanorineae</taxon>
        <taxon>Stereocaulaceae</taxon>
        <taxon>Stereocaulon</taxon>
    </lineage>
</organism>
<evidence type="ECO:0000256" key="2">
    <source>
        <dbReference type="ARBA" id="ARBA00005896"/>
    </source>
</evidence>
<evidence type="ECO:0000256" key="3">
    <source>
        <dbReference type="ARBA" id="ARBA00022723"/>
    </source>
</evidence>
<keyword evidence="3" id="KW-0479">Metal-binding</keyword>
<name>A0ABR4AET7_9LECA</name>
<protein>
    <recommendedName>
        <fullName evidence="7">TauD/TfdA-like domain-containing protein</fullName>
    </recommendedName>
</protein>
<dbReference type="InterPro" id="IPR051323">
    <property type="entry name" value="AtsK-like"/>
</dbReference>
<dbReference type="InterPro" id="IPR042098">
    <property type="entry name" value="TauD-like_sf"/>
</dbReference>
<dbReference type="InterPro" id="IPR003819">
    <property type="entry name" value="TauD/TfdA-like"/>
</dbReference>
<comment type="similarity">
    <text evidence="2">Belongs to the TfdA dioxygenase family.</text>
</comment>
<accession>A0ABR4AET7</accession>
<dbReference type="SUPFAM" id="SSF51197">
    <property type="entry name" value="Clavaminate synthase-like"/>
    <property type="match status" value="1"/>
</dbReference>
<keyword evidence="9" id="KW-1185">Reference proteome</keyword>
<dbReference type="Pfam" id="PF02668">
    <property type="entry name" value="TauD"/>
    <property type="match status" value="1"/>
</dbReference>
<keyword evidence="5" id="KW-0560">Oxidoreductase</keyword>
<evidence type="ECO:0000256" key="1">
    <source>
        <dbReference type="ARBA" id="ARBA00001954"/>
    </source>
</evidence>
<sequence>MQKYLEGLEALHSAHVQADGSNALGRTVRRKPVVTKHPLIRLNPVTGWKSVFFNPGFVTAIVGIPKAESNTIINYLNELTSTTQENHVRFQWQKNDVAFWDNRVCNHSASYGFAPHRRHAVRVASTAERPVLDPTGRSQEEEINARYGLLEVIKDGSGLANYND</sequence>
<evidence type="ECO:0000259" key="7">
    <source>
        <dbReference type="Pfam" id="PF02668"/>
    </source>
</evidence>
<dbReference type="Gene3D" id="3.60.130.10">
    <property type="entry name" value="Clavaminate synthase-like"/>
    <property type="match status" value="1"/>
</dbReference>
<dbReference type="Proteomes" id="UP001590950">
    <property type="component" value="Unassembled WGS sequence"/>
</dbReference>
<evidence type="ECO:0000256" key="4">
    <source>
        <dbReference type="ARBA" id="ARBA00022964"/>
    </source>
</evidence>
<gene>
    <name evidence="8" type="ORF">N7G274_003037</name>
</gene>
<comment type="caution">
    <text evidence="8">The sequence shown here is derived from an EMBL/GenBank/DDBJ whole genome shotgun (WGS) entry which is preliminary data.</text>
</comment>
<keyword evidence="4" id="KW-0223">Dioxygenase</keyword>
<evidence type="ECO:0000313" key="9">
    <source>
        <dbReference type="Proteomes" id="UP001590950"/>
    </source>
</evidence>
<evidence type="ECO:0000313" key="8">
    <source>
        <dbReference type="EMBL" id="KAL2044332.1"/>
    </source>
</evidence>
<reference evidence="8 9" key="1">
    <citation type="submission" date="2024-09" db="EMBL/GenBank/DDBJ databases">
        <title>Rethinking Asexuality: The Enigmatic Case of Functional Sexual Genes in Lepraria (Stereocaulaceae).</title>
        <authorList>
            <person name="Doellman M."/>
            <person name="Sun Y."/>
            <person name="Barcenas-Pena A."/>
            <person name="Lumbsch H.T."/>
            <person name="Grewe F."/>
        </authorList>
    </citation>
    <scope>NUCLEOTIDE SEQUENCE [LARGE SCALE GENOMIC DNA]</scope>
    <source>
        <strain evidence="8 9">Mercado 3170</strain>
    </source>
</reference>
<dbReference type="PANTHER" id="PTHR30468">
    <property type="entry name" value="ALPHA-KETOGLUTARATE-DEPENDENT SULFONATE DIOXYGENASE"/>
    <property type="match status" value="1"/>
</dbReference>
<evidence type="ECO:0000256" key="6">
    <source>
        <dbReference type="ARBA" id="ARBA00023004"/>
    </source>
</evidence>
<comment type="cofactor">
    <cofactor evidence="1">
        <name>Fe(2+)</name>
        <dbReference type="ChEBI" id="CHEBI:29033"/>
    </cofactor>
</comment>
<keyword evidence="6" id="KW-0408">Iron</keyword>
<feature type="domain" description="TauD/TfdA-like" evidence="7">
    <location>
        <begin position="2"/>
        <end position="123"/>
    </location>
</feature>
<proteinExistence type="inferred from homology"/>
<dbReference type="PANTHER" id="PTHR30468:SF31">
    <property type="entry name" value="ALPHA-KETOGLUTARATE-DEPENDENT SULFONATE DIOXYGENASE-RELATED"/>
    <property type="match status" value="1"/>
</dbReference>
<evidence type="ECO:0000256" key="5">
    <source>
        <dbReference type="ARBA" id="ARBA00023002"/>
    </source>
</evidence>